<proteinExistence type="predicted"/>
<keyword evidence="2" id="KW-1185">Reference proteome</keyword>
<dbReference type="Proteomes" id="UP000322873">
    <property type="component" value="Unassembled WGS sequence"/>
</dbReference>
<comment type="caution">
    <text evidence="1">The sequence shown here is derived from an EMBL/GenBank/DDBJ whole genome shotgun (WGS) entry which is preliminary data.</text>
</comment>
<dbReference type="AlphaFoldDB" id="A0A5M9JT41"/>
<reference evidence="1 2" key="1">
    <citation type="submission" date="2019-06" db="EMBL/GenBank/DDBJ databases">
        <title>Genome Sequence of the Brown Rot Fungal Pathogen Monilinia fructicola.</title>
        <authorList>
            <person name="De Miccolis Angelini R.M."/>
            <person name="Landi L."/>
            <person name="Abate D."/>
            <person name="Pollastro S."/>
            <person name="Romanazzi G."/>
            <person name="Faretra F."/>
        </authorList>
    </citation>
    <scope>NUCLEOTIDE SEQUENCE [LARGE SCALE GENOMIC DNA]</scope>
    <source>
        <strain evidence="1 2">Mfrc123</strain>
    </source>
</reference>
<sequence length="202" mass="22435">MLAPHNTPSRRCLFAATFPPFAQVPSLYTVVFSDRSRKTESQIWVFNPLITPFYSQPLSQDHTSLLASHLKSLLVFLKATVIPDAPGHPFDPILRFACLHEVITNCLTALLSSPSSLIPYHTRWNLYLIPTIPSLISGPLSKSIDDEKIEIKKSSVITSEYDDNQKGQVNSNIPSGIEQSSLPNDLPQSFTISRILQNTSTS</sequence>
<name>A0A5M9JT41_MONFR</name>
<evidence type="ECO:0000313" key="2">
    <source>
        <dbReference type="Proteomes" id="UP000322873"/>
    </source>
</evidence>
<accession>A0A5M9JT41</accession>
<gene>
    <name evidence="1" type="ORF">EYC84_003033</name>
</gene>
<organism evidence="1 2">
    <name type="scientific">Monilinia fructicola</name>
    <name type="common">Brown rot fungus</name>
    <name type="synonym">Ciboria fructicola</name>
    <dbReference type="NCBI Taxonomy" id="38448"/>
    <lineage>
        <taxon>Eukaryota</taxon>
        <taxon>Fungi</taxon>
        <taxon>Dikarya</taxon>
        <taxon>Ascomycota</taxon>
        <taxon>Pezizomycotina</taxon>
        <taxon>Leotiomycetes</taxon>
        <taxon>Helotiales</taxon>
        <taxon>Sclerotiniaceae</taxon>
        <taxon>Monilinia</taxon>
    </lineage>
</organism>
<evidence type="ECO:0000313" key="1">
    <source>
        <dbReference type="EMBL" id="KAA8572411.1"/>
    </source>
</evidence>
<protein>
    <submittedName>
        <fullName evidence="1">Uncharacterized protein</fullName>
    </submittedName>
</protein>
<dbReference type="EMBL" id="VICG01000004">
    <property type="protein sequence ID" value="KAA8572411.1"/>
    <property type="molecule type" value="Genomic_DNA"/>
</dbReference>
<dbReference type="VEuPathDB" id="FungiDB:MFRU_003g03640"/>